<dbReference type="RefSeq" id="XP_018710056.1">
    <property type="nucleotide sequence ID" value="XM_018856242.1"/>
</dbReference>
<dbReference type="PANTHER" id="PTHR22602:SF0">
    <property type="entry name" value="TRANSFERASE CAF17, MITOCHONDRIAL-RELATED"/>
    <property type="match status" value="1"/>
</dbReference>
<dbReference type="STRING" id="869754.A0A1A0H6J0"/>
<dbReference type="InterPro" id="IPR017703">
    <property type="entry name" value="YgfZ/GCV_T_CS"/>
</dbReference>
<gene>
    <name evidence="5" type="ORF">METBIDRAFT_33194</name>
</gene>
<proteinExistence type="inferred from homology"/>
<keyword evidence="5" id="KW-0808">Transferase</keyword>
<dbReference type="OrthoDB" id="191995at2759"/>
<dbReference type="GO" id="GO:0016226">
    <property type="term" value="P:iron-sulfur cluster assembly"/>
    <property type="evidence" value="ECO:0007669"/>
    <property type="project" value="TreeGrafter"/>
</dbReference>
<protein>
    <submittedName>
        <fullName evidence="5">Aminomethyltransferase folate-binding domain-containing protein</fullName>
    </submittedName>
</protein>
<reference evidence="5 6" key="1">
    <citation type="submission" date="2016-05" db="EMBL/GenBank/DDBJ databases">
        <title>Comparative genomics of biotechnologically important yeasts.</title>
        <authorList>
            <consortium name="DOE Joint Genome Institute"/>
            <person name="Riley R."/>
            <person name="Haridas S."/>
            <person name="Wolfe K.H."/>
            <person name="Lopes M.R."/>
            <person name="Hittinger C.T."/>
            <person name="Goker M."/>
            <person name="Salamov A."/>
            <person name="Wisecaver J."/>
            <person name="Long T.M."/>
            <person name="Aerts A.L."/>
            <person name="Barry K."/>
            <person name="Choi C."/>
            <person name="Clum A."/>
            <person name="Coughlan A.Y."/>
            <person name="Deshpande S."/>
            <person name="Douglass A.P."/>
            <person name="Hanson S.J."/>
            <person name="Klenk H.-P."/>
            <person name="LaButti K."/>
            <person name="Lapidus A."/>
            <person name="Lindquist E."/>
            <person name="Lipzen A."/>
            <person name="Meier-kolthoff J.P."/>
            <person name="Ohm R.A."/>
            <person name="Otillar R.P."/>
            <person name="Pangilinan J."/>
            <person name="Peng Y."/>
            <person name="Rokas A."/>
            <person name="Rosa C.A."/>
            <person name="Scheuner C."/>
            <person name="Sibirny A.A."/>
            <person name="Slot J.C."/>
            <person name="Stielow J.B."/>
            <person name="Sun H."/>
            <person name="Kurtzman C.P."/>
            <person name="Blackwell M."/>
            <person name="Grigoriev I.V."/>
            <person name="Jeffries T.W."/>
        </authorList>
    </citation>
    <scope>NUCLEOTIDE SEQUENCE [LARGE SCALE GENOMIC DNA]</scope>
    <source>
        <strain evidence="5 6">NRRL YB-4993</strain>
    </source>
</reference>
<comment type="subcellular location">
    <subcellularLocation>
        <location evidence="1">Mitochondrion matrix</location>
    </subcellularLocation>
</comment>
<dbReference type="SUPFAM" id="SSF103025">
    <property type="entry name" value="Folate-binding domain"/>
    <property type="match status" value="1"/>
</dbReference>
<sequence length="423" mass="46901">MGEIVQLSKSLLRVRGPDAARFLNGLLTTRLIPNVVKKKQHTISANENRHLGLNNTVNLLENWGVMHEDIYDPEQNIYVTRTGIFSMLLNSKGRVINECFNFPVPFHSRTPEFQETVKKGPDYLLEISPVYQRSLLSMLKIHKLSAQVKIEQAADIYSYYYYSDTPEFEDWLENVQQEYFQTAEPSAALSSAALFVEKAGFLLANYADHVVGLAVDNRIPNFGIKILTNVPIDSPSSLLAPEFVARFGARQVSEEHVTERRYINGLFETSDAAKGQSLLPFEANLDYVNGLSLEKGCYVGQELTIRTYNGGVIRKRIVPVEFDQNVAALMGGVDLSTVEISRPDASSATEPATPSPVVALSPFGLTGVVGRRGKLAKLFSVHGSHGFLLATVDDVKKDGRFEMKVGGASVGLTAFLPEWWPEE</sequence>
<keyword evidence="6" id="KW-1185">Reference proteome</keyword>
<dbReference type="Gene3D" id="3.30.1360.120">
    <property type="entry name" value="Probable tRNA modification gtpase trme, domain 1"/>
    <property type="match status" value="1"/>
</dbReference>
<name>A0A1A0H6J0_9ASCO</name>
<dbReference type="Proteomes" id="UP000092555">
    <property type="component" value="Unassembled WGS sequence"/>
</dbReference>
<keyword evidence="5" id="KW-0489">Methyltransferase</keyword>
<evidence type="ECO:0000256" key="1">
    <source>
        <dbReference type="ARBA" id="ARBA00004305"/>
    </source>
</evidence>
<organism evidence="5 6">
    <name type="scientific">Metschnikowia bicuspidata var. bicuspidata NRRL YB-4993</name>
    <dbReference type="NCBI Taxonomy" id="869754"/>
    <lineage>
        <taxon>Eukaryota</taxon>
        <taxon>Fungi</taxon>
        <taxon>Dikarya</taxon>
        <taxon>Ascomycota</taxon>
        <taxon>Saccharomycotina</taxon>
        <taxon>Pichiomycetes</taxon>
        <taxon>Metschnikowiaceae</taxon>
        <taxon>Metschnikowia</taxon>
    </lineage>
</organism>
<evidence type="ECO:0000256" key="2">
    <source>
        <dbReference type="ARBA" id="ARBA00022946"/>
    </source>
</evidence>
<keyword evidence="2" id="KW-0809">Transit peptide</keyword>
<dbReference type="InterPro" id="IPR045179">
    <property type="entry name" value="YgfZ/GcvT"/>
</dbReference>
<accession>A0A1A0H6J0</accession>
<evidence type="ECO:0000256" key="3">
    <source>
        <dbReference type="ARBA" id="ARBA00023128"/>
    </source>
</evidence>
<dbReference type="GeneID" id="30029218"/>
<evidence type="ECO:0000313" key="5">
    <source>
        <dbReference type="EMBL" id="OBA19528.1"/>
    </source>
</evidence>
<dbReference type="NCBIfam" id="TIGR03317">
    <property type="entry name" value="ygfZ_signature"/>
    <property type="match status" value="1"/>
</dbReference>
<dbReference type="EMBL" id="LXTC01000006">
    <property type="protein sequence ID" value="OBA19528.1"/>
    <property type="molecule type" value="Genomic_DNA"/>
</dbReference>
<comment type="caution">
    <text evidence="5">The sequence shown here is derived from an EMBL/GenBank/DDBJ whole genome shotgun (WGS) entry which is preliminary data.</text>
</comment>
<dbReference type="GO" id="GO:0008168">
    <property type="term" value="F:methyltransferase activity"/>
    <property type="evidence" value="ECO:0007669"/>
    <property type="project" value="UniProtKB-KW"/>
</dbReference>
<dbReference type="GO" id="GO:0032259">
    <property type="term" value="P:methylation"/>
    <property type="evidence" value="ECO:0007669"/>
    <property type="project" value="UniProtKB-KW"/>
</dbReference>
<dbReference type="GO" id="GO:0005759">
    <property type="term" value="C:mitochondrial matrix"/>
    <property type="evidence" value="ECO:0007669"/>
    <property type="project" value="UniProtKB-SubCell"/>
</dbReference>
<dbReference type="InterPro" id="IPR027266">
    <property type="entry name" value="TrmE/GcvT-like"/>
</dbReference>
<evidence type="ECO:0000313" key="6">
    <source>
        <dbReference type="Proteomes" id="UP000092555"/>
    </source>
</evidence>
<comment type="similarity">
    <text evidence="4">Belongs to the GcvT family. CAF17/IBA57 subfamily.</text>
</comment>
<dbReference type="AlphaFoldDB" id="A0A1A0H6J0"/>
<dbReference type="PANTHER" id="PTHR22602">
    <property type="entry name" value="TRANSFERASE CAF17, MITOCHONDRIAL-RELATED"/>
    <property type="match status" value="1"/>
</dbReference>
<evidence type="ECO:0000256" key="4">
    <source>
        <dbReference type="ARBA" id="ARBA00093447"/>
    </source>
</evidence>
<keyword evidence="3" id="KW-0496">Mitochondrion</keyword>